<dbReference type="Pfam" id="PF03551">
    <property type="entry name" value="PadR"/>
    <property type="match status" value="1"/>
</dbReference>
<name>A0A2S7STM4_9BACT</name>
<dbReference type="Gene3D" id="1.10.10.10">
    <property type="entry name" value="Winged helix-like DNA-binding domain superfamily/Winged helix DNA-binding domain"/>
    <property type="match status" value="1"/>
</dbReference>
<proteinExistence type="predicted"/>
<comment type="caution">
    <text evidence="2">The sequence shown here is derived from an EMBL/GenBank/DDBJ whole genome shotgun (WGS) entry which is preliminary data.</text>
</comment>
<keyword evidence="3" id="KW-1185">Reference proteome</keyword>
<dbReference type="OrthoDB" id="9808017at2"/>
<dbReference type="RefSeq" id="WP_105040252.1">
    <property type="nucleotide sequence ID" value="NZ_PPSL01000004.1"/>
</dbReference>
<reference evidence="2 3" key="1">
    <citation type="submission" date="2018-01" db="EMBL/GenBank/DDBJ databases">
        <title>A novel member of the phylum Bacteroidetes isolated from glacier ice.</title>
        <authorList>
            <person name="Liu Q."/>
            <person name="Xin Y.-H."/>
        </authorList>
    </citation>
    <scope>NUCLEOTIDE SEQUENCE [LARGE SCALE GENOMIC DNA]</scope>
    <source>
        <strain evidence="2 3">RB1R16</strain>
    </source>
</reference>
<dbReference type="InterPro" id="IPR036390">
    <property type="entry name" value="WH_DNA-bd_sf"/>
</dbReference>
<accession>A0A2S7STM4</accession>
<dbReference type="Proteomes" id="UP000239872">
    <property type="component" value="Unassembled WGS sequence"/>
</dbReference>
<protein>
    <recommendedName>
        <fullName evidence="1">Transcription regulator PadR N-terminal domain-containing protein</fullName>
    </recommendedName>
</protein>
<evidence type="ECO:0000313" key="2">
    <source>
        <dbReference type="EMBL" id="PQJ10243.1"/>
    </source>
</evidence>
<dbReference type="PANTHER" id="PTHR43252:SF7">
    <property type="entry name" value="TRANSCRIPTIONAL REGULATOR YQJI"/>
    <property type="match status" value="1"/>
</dbReference>
<evidence type="ECO:0000259" key="1">
    <source>
        <dbReference type="Pfam" id="PF03551"/>
    </source>
</evidence>
<dbReference type="InterPro" id="IPR005149">
    <property type="entry name" value="Tscrpt_reg_PadR_N"/>
</dbReference>
<dbReference type="EMBL" id="PPSL01000004">
    <property type="protein sequence ID" value="PQJ10243.1"/>
    <property type="molecule type" value="Genomic_DNA"/>
</dbReference>
<gene>
    <name evidence="2" type="ORF">CJD36_016280</name>
</gene>
<feature type="domain" description="Transcription regulator PadR N-terminal" evidence="1">
    <location>
        <begin position="15"/>
        <end position="84"/>
    </location>
</feature>
<dbReference type="SUPFAM" id="SSF46785">
    <property type="entry name" value="Winged helix' DNA-binding domain"/>
    <property type="match status" value="1"/>
</dbReference>
<dbReference type="AlphaFoldDB" id="A0A2S7STM4"/>
<dbReference type="PANTHER" id="PTHR43252">
    <property type="entry name" value="TRANSCRIPTIONAL REGULATOR YQJI"/>
    <property type="match status" value="1"/>
</dbReference>
<sequence length="86" mass="9839">MSQLYTPDKKLLAIVLKLLDKEEKMHGYLLTQRFKSMVDVPVKEGALYPTLYLLEARGLLVTETEDMGKRVRKYYSLSAAGKRASE</sequence>
<dbReference type="InterPro" id="IPR036388">
    <property type="entry name" value="WH-like_DNA-bd_sf"/>
</dbReference>
<organism evidence="2 3">
    <name type="scientific">Flavipsychrobacter stenotrophus</name>
    <dbReference type="NCBI Taxonomy" id="2077091"/>
    <lineage>
        <taxon>Bacteria</taxon>
        <taxon>Pseudomonadati</taxon>
        <taxon>Bacteroidota</taxon>
        <taxon>Chitinophagia</taxon>
        <taxon>Chitinophagales</taxon>
        <taxon>Chitinophagaceae</taxon>
        <taxon>Flavipsychrobacter</taxon>
    </lineage>
</organism>
<evidence type="ECO:0000313" key="3">
    <source>
        <dbReference type="Proteomes" id="UP000239872"/>
    </source>
</evidence>